<keyword evidence="5" id="KW-0479">Metal-binding</keyword>
<dbReference type="NCBIfam" id="TIGR00151">
    <property type="entry name" value="ispF"/>
    <property type="match status" value="1"/>
</dbReference>
<comment type="catalytic activity">
    <reaction evidence="1">
        <text>4-CDP-2-C-methyl-D-erythritol 2-phosphate = 2-C-methyl-D-erythritol 2,4-cyclic diphosphate + CMP</text>
        <dbReference type="Rhea" id="RHEA:23864"/>
        <dbReference type="ChEBI" id="CHEBI:57919"/>
        <dbReference type="ChEBI" id="CHEBI:58483"/>
        <dbReference type="ChEBI" id="CHEBI:60377"/>
        <dbReference type="EC" id="4.6.1.12"/>
    </reaction>
</comment>
<evidence type="ECO:0000256" key="3">
    <source>
        <dbReference type="ARBA" id="ARBA00004709"/>
    </source>
</evidence>
<dbReference type="GO" id="GO:0008685">
    <property type="term" value="F:2-C-methyl-D-erythritol 2,4-cyclodiphosphate synthase activity"/>
    <property type="evidence" value="ECO:0007669"/>
    <property type="project" value="UniProtKB-EC"/>
</dbReference>
<reference evidence="9" key="1">
    <citation type="journal article" date="2012" name="PLoS ONE">
        <title>Gene sets for utilization of primary and secondary nutrition supplies in the distal gut of endangered iberian lynx.</title>
        <authorList>
            <person name="Alcaide M."/>
            <person name="Messina E."/>
            <person name="Richter M."/>
            <person name="Bargiela R."/>
            <person name="Peplies J."/>
            <person name="Huws S.A."/>
            <person name="Newbold C.J."/>
            <person name="Golyshin P.N."/>
            <person name="Simon M.A."/>
            <person name="Lopez G."/>
            <person name="Yakimov M.M."/>
            <person name="Ferrer M."/>
        </authorList>
    </citation>
    <scope>NUCLEOTIDE SEQUENCE</scope>
</reference>
<dbReference type="HAMAP" id="MF_00107">
    <property type="entry name" value="IspF"/>
    <property type="match status" value="1"/>
</dbReference>
<dbReference type="GO" id="GO:0019288">
    <property type="term" value="P:isopentenyl diphosphate biosynthetic process, methylerythritol 4-phosphate pathway"/>
    <property type="evidence" value="ECO:0007669"/>
    <property type="project" value="UniProtKB-UniPathway"/>
</dbReference>
<dbReference type="Pfam" id="PF02542">
    <property type="entry name" value="YgbB"/>
    <property type="match status" value="1"/>
</dbReference>
<evidence type="ECO:0000256" key="1">
    <source>
        <dbReference type="ARBA" id="ARBA00000200"/>
    </source>
</evidence>
<feature type="domain" description="2-C-methyl-D-erythritol 2,4-cyclodiphosphate synthase" evidence="8">
    <location>
        <begin position="3"/>
        <end position="156"/>
    </location>
</feature>
<comment type="caution">
    <text evidence="9">The sequence shown here is derived from an EMBL/GenBank/DDBJ whole genome shotgun (WGS) entry which is preliminary data.</text>
</comment>
<dbReference type="CDD" id="cd00554">
    <property type="entry name" value="MECDP_synthase"/>
    <property type="match status" value="1"/>
</dbReference>
<protein>
    <recommendedName>
        <fullName evidence="4">2-C-methyl-D-erythritol 2,4-cyclodiphosphate synthase</fullName>
        <ecNumber evidence="4">4.6.1.12</ecNumber>
    </recommendedName>
</protein>
<dbReference type="InterPro" id="IPR036571">
    <property type="entry name" value="MECDP_synthase_sf"/>
</dbReference>
<evidence type="ECO:0000259" key="8">
    <source>
        <dbReference type="Pfam" id="PF02542"/>
    </source>
</evidence>
<evidence type="ECO:0000313" key="9">
    <source>
        <dbReference type="EMBL" id="EJX07325.1"/>
    </source>
</evidence>
<dbReference type="FunFam" id="3.30.1330.50:FF:000001">
    <property type="entry name" value="2-C-methyl-D-erythritol 2,4-cyclodiphosphate synthase"/>
    <property type="match status" value="1"/>
</dbReference>
<name>J9H1L8_9ZZZZ</name>
<evidence type="ECO:0000256" key="2">
    <source>
        <dbReference type="ARBA" id="ARBA00001968"/>
    </source>
</evidence>
<dbReference type="AlphaFoldDB" id="J9H1L8"/>
<dbReference type="GO" id="GO:0046872">
    <property type="term" value="F:metal ion binding"/>
    <property type="evidence" value="ECO:0007669"/>
    <property type="project" value="UniProtKB-KW"/>
</dbReference>
<dbReference type="UniPathway" id="UPA00056">
    <property type="reaction ID" value="UER00095"/>
</dbReference>
<keyword evidence="7" id="KW-0456">Lyase</keyword>
<dbReference type="PROSITE" id="PS01350">
    <property type="entry name" value="ISPF"/>
    <property type="match status" value="1"/>
</dbReference>
<sequence>MKVRVGFGFDVHQLVEDRDLWLGGIRLEHTKGLLGHSDADVLIHAICDALLGAANMRDIGYHFPDTAGEFKNIDSKILLKKTVELIATKGFKVGNIDATICAERPKLKMHIPLMQETLASVMGVDVDEVSIKATTTEKLGFIGREEGISAYATVIIEKE</sequence>
<dbReference type="SUPFAM" id="SSF69765">
    <property type="entry name" value="IpsF-like"/>
    <property type="match status" value="1"/>
</dbReference>
<evidence type="ECO:0000256" key="7">
    <source>
        <dbReference type="ARBA" id="ARBA00023239"/>
    </source>
</evidence>
<keyword evidence="6" id="KW-0414">Isoprene biosynthesis</keyword>
<dbReference type="EC" id="4.6.1.12" evidence="4"/>
<evidence type="ECO:0000256" key="6">
    <source>
        <dbReference type="ARBA" id="ARBA00023229"/>
    </source>
</evidence>
<dbReference type="PANTHER" id="PTHR43181:SF1">
    <property type="entry name" value="2-C-METHYL-D-ERYTHRITOL 2,4-CYCLODIPHOSPHATE SYNTHASE, CHLOROPLASTIC"/>
    <property type="match status" value="1"/>
</dbReference>
<evidence type="ECO:0000256" key="5">
    <source>
        <dbReference type="ARBA" id="ARBA00022723"/>
    </source>
</evidence>
<comment type="pathway">
    <text evidence="3">Isoprenoid biosynthesis; isopentenyl diphosphate biosynthesis via DXP pathway; isopentenyl diphosphate from 1-deoxy-D-xylulose 5-phosphate: step 4/6.</text>
</comment>
<evidence type="ECO:0000256" key="4">
    <source>
        <dbReference type="ARBA" id="ARBA00012579"/>
    </source>
</evidence>
<dbReference type="EMBL" id="AMCI01000907">
    <property type="protein sequence ID" value="EJX07325.1"/>
    <property type="molecule type" value="Genomic_DNA"/>
</dbReference>
<organism evidence="9">
    <name type="scientific">gut metagenome</name>
    <dbReference type="NCBI Taxonomy" id="749906"/>
    <lineage>
        <taxon>unclassified sequences</taxon>
        <taxon>metagenomes</taxon>
        <taxon>organismal metagenomes</taxon>
    </lineage>
</organism>
<accession>J9H1L8</accession>
<gene>
    <name evidence="9" type="ORF">EVA_04567</name>
</gene>
<dbReference type="GO" id="GO:0016114">
    <property type="term" value="P:terpenoid biosynthetic process"/>
    <property type="evidence" value="ECO:0007669"/>
    <property type="project" value="InterPro"/>
</dbReference>
<proteinExistence type="inferred from homology"/>
<dbReference type="Gene3D" id="3.30.1330.50">
    <property type="entry name" value="2-C-methyl-D-erythritol 2,4-cyclodiphosphate synthase"/>
    <property type="match status" value="1"/>
</dbReference>
<dbReference type="PANTHER" id="PTHR43181">
    <property type="entry name" value="2-C-METHYL-D-ERYTHRITOL 2,4-CYCLODIPHOSPHATE SYNTHASE, CHLOROPLASTIC"/>
    <property type="match status" value="1"/>
</dbReference>
<dbReference type="InterPro" id="IPR003526">
    <property type="entry name" value="MECDP_synthase"/>
</dbReference>
<comment type="cofactor">
    <cofactor evidence="2">
        <name>a divalent metal cation</name>
        <dbReference type="ChEBI" id="CHEBI:60240"/>
    </cofactor>
</comment>
<dbReference type="InterPro" id="IPR020555">
    <property type="entry name" value="MECDP_synthase_CS"/>
</dbReference>